<evidence type="ECO:0000256" key="14">
    <source>
        <dbReference type="HAMAP-Rule" id="MF_01006"/>
    </source>
</evidence>
<keyword evidence="7 14" id="KW-0378">Hydrolase</keyword>
<keyword evidence="16" id="KW-1185">Reference proteome</keyword>
<proteinExistence type="inferred from homology"/>
<dbReference type="EMBL" id="JBBKYA010000003">
    <property type="protein sequence ID" value="MFD3275776.1"/>
    <property type="molecule type" value="Genomic_DNA"/>
</dbReference>
<evidence type="ECO:0000256" key="6">
    <source>
        <dbReference type="ARBA" id="ARBA00022692"/>
    </source>
</evidence>
<reference evidence="15 16" key="1">
    <citation type="submission" date="2024-03" db="EMBL/GenBank/DDBJ databases">
        <title>Aquirufa genome sequencing.</title>
        <authorList>
            <person name="Pitt A."/>
            <person name="Hahn M.W."/>
        </authorList>
    </citation>
    <scope>NUCLEOTIDE SEQUENCE [LARGE SCALE GENOMIC DNA]</scope>
    <source>
        <strain evidence="15 16">PLAD-142S6K</strain>
    </source>
</reference>
<comment type="caution">
    <text evidence="15">The sequence shown here is derived from an EMBL/GenBank/DDBJ whole genome shotgun (WGS) entry which is preliminary data.</text>
</comment>
<evidence type="ECO:0000256" key="2">
    <source>
        <dbReference type="ARBA" id="ARBA00010621"/>
    </source>
</evidence>
<evidence type="ECO:0000256" key="8">
    <source>
        <dbReference type="ARBA" id="ARBA00022989"/>
    </source>
</evidence>
<accession>A0ABW6D0N4</accession>
<evidence type="ECO:0000256" key="12">
    <source>
        <dbReference type="ARBA" id="ARBA00032932"/>
    </source>
</evidence>
<feature type="transmembrane region" description="Helical" evidence="14">
    <location>
        <begin position="70"/>
        <end position="90"/>
    </location>
</feature>
<comment type="function">
    <text evidence="14">Catalyzes the dephosphorylation of undecaprenyl diphosphate (UPP). Confers resistance to bacitracin.</text>
</comment>
<feature type="transmembrane region" description="Helical" evidence="14">
    <location>
        <begin position="7"/>
        <end position="30"/>
    </location>
</feature>
<feature type="transmembrane region" description="Helical" evidence="14">
    <location>
        <begin position="245"/>
        <end position="261"/>
    </location>
</feature>
<comment type="catalytic activity">
    <reaction evidence="13 14">
        <text>di-trans,octa-cis-undecaprenyl diphosphate + H2O = di-trans,octa-cis-undecaprenyl phosphate + phosphate + H(+)</text>
        <dbReference type="Rhea" id="RHEA:28094"/>
        <dbReference type="ChEBI" id="CHEBI:15377"/>
        <dbReference type="ChEBI" id="CHEBI:15378"/>
        <dbReference type="ChEBI" id="CHEBI:43474"/>
        <dbReference type="ChEBI" id="CHEBI:58405"/>
        <dbReference type="ChEBI" id="CHEBI:60392"/>
        <dbReference type="EC" id="3.6.1.27"/>
    </reaction>
</comment>
<protein>
    <recommendedName>
        <fullName evidence="4 14">Undecaprenyl-diphosphatase</fullName>
        <ecNumber evidence="3 14">3.6.1.27</ecNumber>
    </recommendedName>
    <alternativeName>
        <fullName evidence="12 14">Bacitracin resistance protein</fullName>
    </alternativeName>
    <alternativeName>
        <fullName evidence="11 14">Undecaprenyl pyrophosphate phosphatase</fullName>
    </alternativeName>
</protein>
<dbReference type="InterPro" id="IPR003824">
    <property type="entry name" value="UppP"/>
</dbReference>
<feature type="transmembrane region" description="Helical" evidence="14">
    <location>
        <begin position="42"/>
        <end position="63"/>
    </location>
</feature>
<keyword evidence="8 14" id="KW-1133">Transmembrane helix</keyword>
<evidence type="ECO:0000256" key="7">
    <source>
        <dbReference type="ARBA" id="ARBA00022801"/>
    </source>
</evidence>
<feature type="transmembrane region" description="Helical" evidence="14">
    <location>
        <begin position="175"/>
        <end position="196"/>
    </location>
</feature>
<comment type="miscellaneous">
    <text evidence="14">Bacitracin is thought to be involved in the inhibition of peptidoglycan synthesis by sequestering undecaprenyl diphosphate, thereby reducing the pool of lipid carrier available.</text>
</comment>
<evidence type="ECO:0000256" key="4">
    <source>
        <dbReference type="ARBA" id="ARBA00021581"/>
    </source>
</evidence>
<evidence type="ECO:0000256" key="1">
    <source>
        <dbReference type="ARBA" id="ARBA00004651"/>
    </source>
</evidence>
<evidence type="ECO:0000256" key="3">
    <source>
        <dbReference type="ARBA" id="ARBA00012374"/>
    </source>
</evidence>
<dbReference type="Pfam" id="PF02673">
    <property type="entry name" value="BacA"/>
    <property type="match status" value="1"/>
</dbReference>
<gene>
    <name evidence="14" type="primary">uppP</name>
    <name evidence="15" type="ORF">SKC38_06005</name>
</gene>
<evidence type="ECO:0000313" key="16">
    <source>
        <dbReference type="Proteomes" id="UP001598114"/>
    </source>
</evidence>
<keyword evidence="6 14" id="KW-0812">Transmembrane</keyword>
<sequence>MVNNFEAIILGIIEGLTEFLPVSSTAHLIIGEYFMEIPPSNFLNFLTIFIQLGAIAAVPFLYFKRLTSSFAIYRFVSISFIPAIILGVAFDDLLESLFQGYYFIAVSWVVGGIILLRIDFWMRNQKPSCIDVTELSIIQAAKIGFYQCIAMIPGVSRSGASIVGARLSGLSHQAAVEYSFLLGIPTILGACAKKIWDYRSDVPQFLDLDHLPVLGISFVISFIIALLTIRFMVNIVSKYGFKYFGYYRIIAGVLLGLALWMNL</sequence>
<dbReference type="RefSeq" id="WP_377976007.1">
    <property type="nucleotide sequence ID" value="NZ_JBBKYA010000003.1"/>
</dbReference>
<comment type="subcellular location">
    <subcellularLocation>
        <location evidence="1 14">Cell membrane</location>
        <topology evidence="1 14">Multi-pass membrane protein</topology>
    </subcellularLocation>
</comment>
<keyword evidence="14" id="KW-0133">Cell shape</keyword>
<feature type="transmembrane region" description="Helical" evidence="14">
    <location>
        <begin position="211"/>
        <end position="233"/>
    </location>
</feature>
<comment type="similarity">
    <text evidence="2 14">Belongs to the UppP family.</text>
</comment>
<dbReference type="HAMAP" id="MF_01006">
    <property type="entry name" value="Undec_diphosphatase"/>
    <property type="match status" value="1"/>
</dbReference>
<name>A0ABW6D0N4_9BACT</name>
<keyword evidence="5 14" id="KW-1003">Cell membrane</keyword>
<evidence type="ECO:0000256" key="9">
    <source>
        <dbReference type="ARBA" id="ARBA00023136"/>
    </source>
</evidence>
<keyword evidence="9 14" id="KW-0472">Membrane</keyword>
<dbReference type="EC" id="3.6.1.27" evidence="3 14"/>
<evidence type="ECO:0000256" key="5">
    <source>
        <dbReference type="ARBA" id="ARBA00022475"/>
    </source>
</evidence>
<keyword evidence="10 14" id="KW-0046">Antibiotic resistance</keyword>
<keyword evidence="14" id="KW-0961">Cell wall biogenesis/degradation</keyword>
<evidence type="ECO:0000256" key="11">
    <source>
        <dbReference type="ARBA" id="ARBA00032707"/>
    </source>
</evidence>
<keyword evidence="14" id="KW-0573">Peptidoglycan synthesis</keyword>
<feature type="transmembrane region" description="Helical" evidence="14">
    <location>
        <begin position="96"/>
        <end position="116"/>
    </location>
</feature>
<evidence type="ECO:0000256" key="10">
    <source>
        <dbReference type="ARBA" id="ARBA00023251"/>
    </source>
</evidence>
<dbReference type="PANTHER" id="PTHR30622">
    <property type="entry name" value="UNDECAPRENYL-DIPHOSPHATASE"/>
    <property type="match status" value="1"/>
</dbReference>
<evidence type="ECO:0000256" key="13">
    <source>
        <dbReference type="ARBA" id="ARBA00047594"/>
    </source>
</evidence>
<organism evidence="15 16">
    <name type="scientific">Aquirufa echingensis</name>
    <dbReference type="NCBI Taxonomy" id="3096516"/>
    <lineage>
        <taxon>Bacteria</taxon>
        <taxon>Pseudomonadati</taxon>
        <taxon>Bacteroidota</taxon>
        <taxon>Cytophagia</taxon>
        <taxon>Cytophagales</taxon>
        <taxon>Flectobacillaceae</taxon>
        <taxon>Aquirufa</taxon>
    </lineage>
</organism>
<dbReference type="Proteomes" id="UP001598114">
    <property type="component" value="Unassembled WGS sequence"/>
</dbReference>
<dbReference type="GO" id="GO:0050380">
    <property type="term" value="F:undecaprenyl-diphosphatase activity"/>
    <property type="evidence" value="ECO:0007669"/>
    <property type="project" value="UniProtKB-EC"/>
</dbReference>
<evidence type="ECO:0000313" key="15">
    <source>
        <dbReference type="EMBL" id="MFD3275776.1"/>
    </source>
</evidence>
<dbReference type="PANTHER" id="PTHR30622:SF3">
    <property type="entry name" value="UNDECAPRENYL-DIPHOSPHATASE"/>
    <property type="match status" value="1"/>
</dbReference>